<feature type="region of interest" description="Disordered" evidence="1">
    <location>
        <begin position="150"/>
        <end position="210"/>
    </location>
</feature>
<accession>D7KLW7</accession>
<feature type="compositionally biased region" description="Polar residues" evidence="1">
    <location>
        <begin position="63"/>
        <end position="72"/>
    </location>
</feature>
<evidence type="ECO:0000313" key="2">
    <source>
        <dbReference type="EMBL" id="EFH70147.1"/>
    </source>
</evidence>
<dbReference type="AlphaFoldDB" id="D7KLW7"/>
<evidence type="ECO:0000256" key="1">
    <source>
        <dbReference type="SAM" id="MobiDB-lite"/>
    </source>
</evidence>
<feature type="region of interest" description="Disordered" evidence="1">
    <location>
        <begin position="47"/>
        <end position="120"/>
    </location>
</feature>
<dbReference type="Proteomes" id="UP000008694">
    <property type="component" value="Unassembled WGS sequence"/>
</dbReference>
<dbReference type="Gramene" id="Al_scaffold_0001_3684">
    <property type="protein sequence ID" value="Al_scaffold_0001_3684"/>
    <property type="gene ID" value="Al_scaffold_0001_3684"/>
</dbReference>
<dbReference type="EMBL" id="GL348713">
    <property type="protein sequence ID" value="EFH70147.1"/>
    <property type="molecule type" value="Genomic_DNA"/>
</dbReference>
<sequence length="239" mass="26778">VETSSRILANTRFTASRRRGRIGIIGGSVRFPPPISLRRVTISATNLPEAPFSDSPAAPMTDPQPSNPSHSDLSLKPPDLAKSKFSEHNPPQSGPVEATSRWQPEDGGSNIHPTATTRESHLRSLRIYPLCRMSREKNQAGHWRPQIKATTTNPLSHQKGAATASNRERNHPTPLTEKKMHSPLLPICKSTTSSEDQAKLNPRSKREKRRETERVFFFKRGTIVRLPSDLFKMFRPTHS</sequence>
<reference evidence="3" key="1">
    <citation type="journal article" date="2011" name="Nat. Genet.">
        <title>The Arabidopsis lyrata genome sequence and the basis of rapid genome size change.</title>
        <authorList>
            <person name="Hu T.T."/>
            <person name="Pattyn P."/>
            <person name="Bakker E.G."/>
            <person name="Cao J."/>
            <person name="Cheng J.-F."/>
            <person name="Clark R.M."/>
            <person name="Fahlgren N."/>
            <person name="Fawcett J.A."/>
            <person name="Grimwood J."/>
            <person name="Gundlach H."/>
            <person name="Haberer G."/>
            <person name="Hollister J.D."/>
            <person name="Ossowski S."/>
            <person name="Ottilar R.P."/>
            <person name="Salamov A.A."/>
            <person name="Schneeberger K."/>
            <person name="Spannagl M."/>
            <person name="Wang X."/>
            <person name="Yang L."/>
            <person name="Nasrallah M.E."/>
            <person name="Bergelson J."/>
            <person name="Carrington J.C."/>
            <person name="Gaut B.S."/>
            <person name="Schmutz J."/>
            <person name="Mayer K.F.X."/>
            <person name="Van de Peer Y."/>
            <person name="Grigoriev I.V."/>
            <person name="Nordborg M."/>
            <person name="Weigel D."/>
            <person name="Guo Y.-L."/>
        </authorList>
    </citation>
    <scope>NUCLEOTIDE SEQUENCE [LARGE SCALE GENOMIC DNA]</scope>
    <source>
        <strain evidence="3">cv. MN47</strain>
    </source>
</reference>
<feature type="non-terminal residue" evidence="2">
    <location>
        <position position="1"/>
    </location>
</feature>
<keyword evidence="3" id="KW-1185">Reference proteome</keyword>
<organism evidence="3">
    <name type="scientific">Arabidopsis lyrata subsp. lyrata</name>
    <name type="common">Lyre-leaved rock-cress</name>
    <dbReference type="NCBI Taxonomy" id="81972"/>
    <lineage>
        <taxon>Eukaryota</taxon>
        <taxon>Viridiplantae</taxon>
        <taxon>Streptophyta</taxon>
        <taxon>Embryophyta</taxon>
        <taxon>Tracheophyta</taxon>
        <taxon>Spermatophyta</taxon>
        <taxon>Magnoliopsida</taxon>
        <taxon>eudicotyledons</taxon>
        <taxon>Gunneridae</taxon>
        <taxon>Pentapetalae</taxon>
        <taxon>rosids</taxon>
        <taxon>malvids</taxon>
        <taxon>Brassicales</taxon>
        <taxon>Brassicaceae</taxon>
        <taxon>Camelineae</taxon>
        <taxon>Arabidopsis</taxon>
    </lineage>
</organism>
<proteinExistence type="predicted"/>
<protein>
    <submittedName>
        <fullName evidence="2">Predicted protein</fullName>
    </submittedName>
</protein>
<name>D7KLW7_ARALL</name>
<dbReference type="HOGENOM" id="CLU_1163661_0_0_1"/>
<evidence type="ECO:0000313" key="3">
    <source>
        <dbReference type="Proteomes" id="UP000008694"/>
    </source>
</evidence>
<gene>
    <name evidence="2" type="ORF">ARALYDRAFT_681361</name>
</gene>
<feature type="compositionally biased region" description="Basic and acidic residues" evidence="1">
    <location>
        <begin position="166"/>
        <end position="180"/>
    </location>
</feature>